<dbReference type="Pfam" id="PF00005">
    <property type="entry name" value="ABC_tran"/>
    <property type="match status" value="1"/>
</dbReference>
<dbReference type="CDD" id="cd18545">
    <property type="entry name" value="ABC_6TM_YknV_like"/>
    <property type="match status" value="1"/>
</dbReference>
<evidence type="ECO:0000259" key="9">
    <source>
        <dbReference type="PROSITE" id="PS50893"/>
    </source>
</evidence>
<dbReference type="PROSITE" id="PS00211">
    <property type="entry name" value="ABC_TRANSPORTER_1"/>
    <property type="match status" value="1"/>
</dbReference>
<feature type="transmembrane region" description="Helical" evidence="8">
    <location>
        <begin position="68"/>
        <end position="87"/>
    </location>
</feature>
<feature type="transmembrane region" description="Helical" evidence="8">
    <location>
        <begin position="258"/>
        <end position="278"/>
    </location>
</feature>
<keyword evidence="2" id="KW-0813">Transport</keyword>
<dbReference type="SUPFAM" id="SSF52540">
    <property type="entry name" value="P-loop containing nucleoside triphosphate hydrolases"/>
    <property type="match status" value="1"/>
</dbReference>
<keyword evidence="3 8" id="KW-0812">Transmembrane</keyword>
<evidence type="ECO:0000256" key="7">
    <source>
        <dbReference type="ARBA" id="ARBA00023136"/>
    </source>
</evidence>
<feature type="domain" description="ABC transporter" evidence="9">
    <location>
        <begin position="353"/>
        <end position="587"/>
    </location>
</feature>
<dbReference type="InterPro" id="IPR003439">
    <property type="entry name" value="ABC_transporter-like_ATP-bd"/>
</dbReference>
<dbReference type="InterPro" id="IPR011527">
    <property type="entry name" value="ABC1_TM_dom"/>
</dbReference>
<dbReference type="InterPro" id="IPR017871">
    <property type="entry name" value="ABC_transporter-like_CS"/>
</dbReference>
<protein>
    <submittedName>
        <fullName evidence="11">Putative ABC transporter ATP-binding protein</fullName>
    </submittedName>
</protein>
<evidence type="ECO:0000256" key="3">
    <source>
        <dbReference type="ARBA" id="ARBA00022692"/>
    </source>
</evidence>
<dbReference type="SUPFAM" id="SSF90123">
    <property type="entry name" value="ABC transporter transmembrane region"/>
    <property type="match status" value="1"/>
</dbReference>
<evidence type="ECO:0000256" key="1">
    <source>
        <dbReference type="ARBA" id="ARBA00004651"/>
    </source>
</evidence>
<evidence type="ECO:0000259" key="10">
    <source>
        <dbReference type="PROSITE" id="PS50929"/>
    </source>
</evidence>
<evidence type="ECO:0000313" key="11">
    <source>
        <dbReference type="EMBL" id="OPJ61092.1"/>
    </source>
</evidence>
<dbReference type="PROSITE" id="PS50929">
    <property type="entry name" value="ABC_TM1F"/>
    <property type="match status" value="1"/>
</dbReference>
<sequence length="596" mass="67361">MARNAIRQDEELNEHTNLEIIKRLLKYLKPFKSKVTIVILLMVYVMICDIINPYLLKRAIDVNIGHKDIQGLLVIGAVILVLNYFALLSSRGRINIMASITNNILVNIRHELYTHIQKLSFSFFDSRPVGKVLARVVGDVNALQDLFNNCVTSFIPELLSLVFVAIAMFSLNYKLALVTIILLPFLASAMFFIETKSRLRWQVHRKKRSNLNAFTHENFSGMRIVQGFAEEKHASDTFKTLVTEMMNAFIHAVKLNDLFWPLVELSWGTGSILVFWFSVHLLNINNGITVGTIIAFSMYIGMFWRPIMNISNFYNTLITNFAAADRIFEIMDIDPDILDSADVKKMPKIKGNVEFKNVDFCYEDDVKVLDNISFKVNAGETIALVGPTGAGKTTIVNLISRFYDVTSGKVLIDDHNVSDVELESLRSQMGIMLQDTFMFSDTIMENIRYGRLDATDEEVIAAAKAVNAHSFITRLPNGYSTDVNERGSRLSVGQRQLISFARALLANPRILILDEATSNIDTATERLVQNGIQKLLHGRTSFVIAHRLSTIRDADKIMVIQDGEIAEAGSHDELIKLKGIYYNLYMSQYKFLNEGA</sequence>
<dbReference type="InterPro" id="IPR003593">
    <property type="entry name" value="AAA+_ATPase"/>
</dbReference>
<dbReference type="RefSeq" id="WP_079424899.1">
    <property type="nucleotide sequence ID" value="NZ_MZGV01000025.1"/>
</dbReference>
<dbReference type="Pfam" id="PF00664">
    <property type="entry name" value="ABC_membrane"/>
    <property type="match status" value="1"/>
</dbReference>
<keyword evidence="6 8" id="KW-1133">Transmembrane helix</keyword>
<dbReference type="GO" id="GO:0016887">
    <property type="term" value="F:ATP hydrolysis activity"/>
    <property type="evidence" value="ECO:0007669"/>
    <property type="project" value="InterPro"/>
</dbReference>
<dbReference type="Gene3D" id="1.20.1560.10">
    <property type="entry name" value="ABC transporter type 1, transmembrane domain"/>
    <property type="match status" value="1"/>
</dbReference>
<accession>A0A1V4IM41</accession>
<dbReference type="SMART" id="SM00382">
    <property type="entry name" value="AAA"/>
    <property type="match status" value="1"/>
</dbReference>
<dbReference type="Gene3D" id="3.40.50.300">
    <property type="entry name" value="P-loop containing nucleotide triphosphate hydrolases"/>
    <property type="match status" value="1"/>
</dbReference>
<dbReference type="PANTHER" id="PTHR43394:SF1">
    <property type="entry name" value="ATP-BINDING CASSETTE SUB-FAMILY B MEMBER 10, MITOCHONDRIAL"/>
    <property type="match status" value="1"/>
</dbReference>
<dbReference type="PANTHER" id="PTHR43394">
    <property type="entry name" value="ATP-DEPENDENT PERMEASE MDL1, MITOCHONDRIAL"/>
    <property type="match status" value="1"/>
</dbReference>
<dbReference type="GO" id="GO:0005524">
    <property type="term" value="F:ATP binding"/>
    <property type="evidence" value="ECO:0007669"/>
    <property type="project" value="UniProtKB-KW"/>
</dbReference>
<evidence type="ECO:0000256" key="4">
    <source>
        <dbReference type="ARBA" id="ARBA00022741"/>
    </source>
</evidence>
<reference evidence="11 12" key="1">
    <citation type="submission" date="2017-03" db="EMBL/GenBank/DDBJ databases">
        <title>Genome sequence of Clostridium oryzae DSM 28571.</title>
        <authorList>
            <person name="Poehlein A."/>
            <person name="Daniel R."/>
        </authorList>
    </citation>
    <scope>NUCLEOTIDE SEQUENCE [LARGE SCALE GENOMIC DNA]</scope>
    <source>
        <strain evidence="11 12">DSM 28571</strain>
    </source>
</reference>
<keyword evidence="5 11" id="KW-0067">ATP-binding</keyword>
<evidence type="ECO:0000256" key="8">
    <source>
        <dbReference type="SAM" id="Phobius"/>
    </source>
</evidence>
<name>A0A1V4IM41_9CLOT</name>
<dbReference type="InterPro" id="IPR027417">
    <property type="entry name" value="P-loop_NTPase"/>
</dbReference>
<dbReference type="GO" id="GO:0015421">
    <property type="term" value="F:ABC-type oligopeptide transporter activity"/>
    <property type="evidence" value="ECO:0007669"/>
    <property type="project" value="TreeGrafter"/>
</dbReference>
<dbReference type="InterPro" id="IPR036640">
    <property type="entry name" value="ABC1_TM_sf"/>
</dbReference>
<dbReference type="GO" id="GO:0005886">
    <property type="term" value="C:plasma membrane"/>
    <property type="evidence" value="ECO:0007669"/>
    <property type="project" value="UniProtKB-SubCell"/>
</dbReference>
<dbReference type="InterPro" id="IPR039421">
    <property type="entry name" value="Type_1_exporter"/>
</dbReference>
<proteinExistence type="predicted"/>
<keyword evidence="7 8" id="KW-0472">Membrane</keyword>
<evidence type="ECO:0000313" key="12">
    <source>
        <dbReference type="Proteomes" id="UP000190080"/>
    </source>
</evidence>
<keyword evidence="12" id="KW-1185">Reference proteome</keyword>
<feature type="transmembrane region" description="Helical" evidence="8">
    <location>
        <begin position="35"/>
        <end position="56"/>
    </location>
</feature>
<dbReference type="OrthoDB" id="9762778at2"/>
<feature type="domain" description="ABC transmembrane type-1" evidence="10">
    <location>
        <begin position="37"/>
        <end position="319"/>
    </location>
</feature>
<dbReference type="CDD" id="cd03251">
    <property type="entry name" value="ABCC_MsbA"/>
    <property type="match status" value="1"/>
</dbReference>
<dbReference type="FunFam" id="3.40.50.300:FF:000287">
    <property type="entry name" value="Multidrug ABC transporter ATP-binding protein"/>
    <property type="match status" value="1"/>
</dbReference>
<comment type="subcellular location">
    <subcellularLocation>
        <location evidence="1">Cell membrane</location>
        <topology evidence="1">Multi-pass membrane protein</topology>
    </subcellularLocation>
</comment>
<dbReference type="STRING" id="1450648.CLORY_24900"/>
<feature type="transmembrane region" description="Helical" evidence="8">
    <location>
        <begin position="175"/>
        <end position="193"/>
    </location>
</feature>
<dbReference type="PROSITE" id="PS50893">
    <property type="entry name" value="ABC_TRANSPORTER_2"/>
    <property type="match status" value="1"/>
</dbReference>
<organism evidence="11 12">
    <name type="scientific">Clostridium oryzae</name>
    <dbReference type="NCBI Taxonomy" id="1450648"/>
    <lineage>
        <taxon>Bacteria</taxon>
        <taxon>Bacillati</taxon>
        <taxon>Bacillota</taxon>
        <taxon>Clostridia</taxon>
        <taxon>Eubacteriales</taxon>
        <taxon>Clostridiaceae</taxon>
        <taxon>Clostridium</taxon>
    </lineage>
</organism>
<keyword evidence="4" id="KW-0547">Nucleotide-binding</keyword>
<evidence type="ECO:0000256" key="5">
    <source>
        <dbReference type="ARBA" id="ARBA00022840"/>
    </source>
</evidence>
<feature type="transmembrane region" description="Helical" evidence="8">
    <location>
        <begin position="284"/>
        <end position="304"/>
    </location>
</feature>
<dbReference type="Proteomes" id="UP000190080">
    <property type="component" value="Unassembled WGS sequence"/>
</dbReference>
<comment type="caution">
    <text evidence="11">The sequence shown here is derived from an EMBL/GenBank/DDBJ whole genome shotgun (WGS) entry which is preliminary data.</text>
</comment>
<evidence type="ECO:0000256" key="2">
    <source>
        <dbReference type="ARBA" id="ARBA00022448"/>
    </source>
</evidence>
<gene>
    <name evidence="11" type="ORF">CLORY_24900</name>
</gene>
<evidence type="ECO:0000256" key="6">
    <source>
        <dbReference type="ARBA" id="ARBA00022989"/>
    </source>
</evidence>
<dbReference type="AlphaFoldDB" id="A0A1V4IM41"/>
<dbReference type="EMBL" id="MZGV01000025">
    <property type="protein sequence ID" value="OPJ61092.1"/>
    <property type="molecule type" value="Genomic_DNA"/>
</dbReference>